<dbReference type="Gene3D" id="3.30.565.10">
    <property type="entry name" value="Histidine kinase-like ATPase, C-terminal domain"/>
    <property type="match status" value="1"/>
</dbReference>
<feature type="domain" description="Signal transduction histidine kinase internal region" evidence="3">
    <location>
        <begin position="132"/>
        <end position="209"/>
    </location>
</feature>
<sequence length="346" mass="39192">MDRNDTGSSLKKRIKICAALLAALALLITIYNMFLLNELKENNKAAFDSGRMTGMILLLLVLGFLIFTYNYLVIPYLKSRRVLDNFNKGIVFEDVFALPYPFTPELEIALAKLEALLDKKESLKLSVEQSKYLALQNQINPHFLYNTLDAIRGDVLMAGLHNISDTIEALSTYFAYSISNLEQFATLSEELRNVQAYITVQKYRFGEALQFSVIYEEDREQLQDLYIPRMVLQPIVENAIYHGLEIRNKRGSIQLRIQMTRKTLIIDIVDDGVGMSQKAVEVLNLKLTHAEAGLGNAEQKKKGIALVNVNSRIKLLFGHEFGMYVYSNEGVGTDVKLTLPIVNEPK</sequence>
<dbReference type="Pfam" id="PF06580">
    <property type="entry name" value="His_kinase"/>
    <property type="match status" value="1"/>
</dbReference>
<accession>A0ABY5VGS0</accession>
<gene>
    <name evidence="4" type="ORF">NQ502_18750</name>
</gene>
<evidence type="ECO:0000256" key="1">
    <source>
        <dbReference type="SAM" id="Phobius"/>
    </source>
</evidence>
<feature type="domain" description="Histidine kinase/HSP90-like ATPase" evidence="2">
    <location>
        <begin position="229"/>
        <end position="341"/>
    </location>
</feature>
<evidence type="ECO:0000313" key="4">
    <source>
        <dbReference type="EMBL" id="UWP59368.1"/>
    </source>
</evidence>
<dbReference type="PANTHER" id="PTHR34220">
    <property type="entry name" value="SENSOR HISTIDINE KINASE YPDA"/>
    <property type="match status" value="1"/>
</dbReference>
<dbReference type="SUPFAM" id="SSF55874">
    <property type="entry name" value="ATPase domain of HSP90 chaperone/DNA topoisomerase II/histidine kinase"/>
    <property type="match status" value="1"/>
</dbReference>
<dbReference type="InterPro" id="IPR050640">
    <property type="entry name" value="Bact_2-comp_sensor_kinase"/>
</dbReference>
<evidence type="ECO:0000259" key="3">
    <source>
        <dbReference type="Pfam" id="PF06580"/>
    </source>
</evidence>
<keyword evidence="1" id="KW-0812">Transmembrane</keyword>
<evidence type="ECO:0000313" key="5">
    <source>
        <dbReference type="Proteomes" id="UP001060164"/>
    </source>
</evidence>
<dbReference type="Pfam" id="PF02518">
    <property type="entry name" value="HATPase_c"/>
    <property type="match status" value="1"/>
</dbReference>
<dbReference type="GO" id="GO:0016301">
    <property type="term" value="F:kinase activity"/>
    <property type="evidence" value="ECO:0007669"/>
    <property type="project" value="UniProtKB-KW"/>
</dbReference>
<dbReference type="InterPro" id="IPR010559">
    <property type="entry name" value="Sig_transdc_His_kin_internal"/>
</dbReference>
<name>A0ABY5VGS0_9FIRM</name>
<dbReference type="PANTHER" id="PTHR34220:SF7">
    <property type="entry name" value="SENSOR HISTIDINE KINASE YPDA"/>
    <property type="match status" value="1"/>
</dbReference>
<keyword evidence="4" id="KW-0418">Kinase</keyword>
<keyword evidence="5" id="KW-1185">Reference proteome</keyword>
<dbReference type="InterPro" id="IPR036890">
    <property type="entry name" value="HATPase_C_sf"/>
</dbReference>
<dbReference type="EMBL" id="CP102290">
    <property type="protein sequence ID" value="UWP59368.1"/>
    <property type="molecule type" value="Genomic_DNA"/>
</dbReference>
<dbReference type="Proteomes" id="UP001060164">
    <property type="component" value="Chromosome"/>
</dbReference>
<feature type="transmembrane region" description="Helical" evidence="1">
    <location>
        <begin position="16"/>
        <end position="34"/>
    </location>
</feature>
<protein>
    <submittedName>
        <fullName evidence="4">Histidine kinase</fullName>
    </submittedName>
</protein>
<proteinExistence type="predicted"/>
<organism evidence="4 5">
    <name type="scientific">Ruminococcus gauvreauii</name>
    <dbReference type="NCBI Taxonomy" id="438033"/>
    <lineage>
        <taxon>Bacteria</taxon>
        <taxon>Bacillati</taxon>
        <taxon>Bacillota</taxon>
        <taxon>Clostridia</taxon>
        <taxon>Eubacteriales</taxon>
        <taxon>Oscillospiraceae</taxon>
        <taxon>Ruminococcus</taxon>
    </lineage>
</organism>
<dbReference type="RefSeq" id="WP_028527986.1">
    <property type="nucleotide sequence ID" value="NZ_CABLBR010000006.1"/>
</dbReference>
<evidence type="ECO:0000259" key="2">
    <source>
        <dbReference type="Pfam" id="PF02518"/>
    </source>
</evidence>
<keyword evidence="1" id="KW-1133">Transmembrane helix</keyword>
<keyword evidence="4" id="KW-0808">Transferase</keyword>
<reference evidence="4" key="1">
    <citation type="journal article" date="2022" name="Cell">
        <title>Design, construction, and in vivo augmentation of a complex gut microbiome.</title>
        <authorList>
            <person name="Cheng A.G."/>
            <person name="Ho P.Y."/>
            <person name="Aranda-Diaz A."/>
            <person name="Jain S."/>
            <person name="Yu F.B."/>
            <person name="Meng X."/>
            <person name="Wang M."/>
            <person name="Iakiviak M."/>
            <person name="Nagashima K."/>
            <person name="Zhao A."/>
            <person name="Murugkar P."/>
            <person name="Patil A."/>
            <person name="Atabakhsh K."/>
            <person name="Weakley A."/>
            <person name="Yan J."/>
            <person name="Brumbaugh A.R."/>
            <person name="Higginbottom S."/>
            <person name="Dimas A."/>
            <person name="Shiver A.L."/>
            <person name="Deutschbauer A."/>
            <person name="Neff N."/>
            <person name="Sonnenburg J.L."/>
            <person name="Huang K.C."/>
            <person name="Fischbach M.A."/>
        </authorList>
    </citation>
    <scope>NUCLEOTIDE SEQUENCE</scope>
    <source>
        <strain evidence="4">DSM 19829</strain>
    </source>
</reference>
<feature type="transmembrane region" description="Helical" evidence="1">
    <location>
        <begin position="54"/>
        <end position="74"/>
    </location>
</feature>
<keyword evidence="1" id="KW-0472">Membrane</keyword>
<dbReference type="InterPro" id="IPR003594">
    <property type="entry name" value="HATPase_dom"/>
</dbReference>